<evidence type="ECO:0000256" key="3">
    <source>
        <dbReference type="ARBA" id="ARBA00022448"/>
    </source>
</evidence>
<dbReference type="GO" id="GO:0043190">
    <property type="term" value="C:ATP-binding cassette (ABC) transporter complex"/>
    <property type="evidence" value="ECO:0007669"/>
    <property type="project" value="InterPro"/>
</dbReference>
<keyword evidence="4 5" id="KW-0732">Signal</keyword>
<dbReference type="CDD" id="cd08512">
    <property type="entry name" value="PBP2_NikA_DppA_OppA_like_7"/>
    <property type="match status" value="1"/>
</dbReference>
<proteinExistence type="inferred from homology"/>
<organism evidence="7 8">
    <name type="scientific">Verticiella sediminum</name>
    <dbReference type="NCBI Taxonomy" id="1247510"/>
    <lineage>
        <taxon>Bacteria</taxon>
        <taxon>Pseudomonadati</taxon>
        <taxon>Pseudomonadota</taxon>
        <taxon>Betaproteobacteria</taxon>
        <taxon>Burkholderiales</taxon>
        <taxon>Alcaligenaceae</taxon>
        <taxon>Verticiella</taxon>
    </lineage>
</organism>
<keyword evidence="3" id="KW-0813">Transport</keyword>
<feature type="chain" id="PRO_5021907455" evidence="5">
    <location>
        <begin position="30"/>
        <end position="548"/>
    </location>
</feature>
<evidence type="ECO:0000256" key="1">
    <source>
        <dbReference type="ARBA" id="ARBA00004196"/>
    </source>
</evidence>
<dbReference type="Proteomes" id="UP000318405">
    <property type="component" value="Unassembled WGS sequence"/>
</dbReference>
<dbReference type="InterPro" id="IPR030678">
    <property type="entry name" value="Peptide/Ni-bd"/>
</dbReference>
<protein>
    <submittedName>
        <fullName evidence="7">ABC transporter substrate-binding protein</fullName>
    </submittedName>
</protein>
<comment type="subcellular location">
    <subcellularLocation>
        <location evidence="1">Cell envelope</location>
    </subcellularLocation>
</comment>
<evidence type="ECO:0000256" key="5">
    <source>
        <dbReference type="SAM" id="SignalP"/>
    </source>
</evidence>
<dbReference type="InterPro" id="IPR039424">
    <property type="entry name" value="SBP_5"/>
</dbReference>
<dbReference type="Gene3D" id="3.10.105.10">
    <property type="entry name" value="Dipeptide-binding Protein, Domain 3"/>
    <property type="match status" value="1"/>
</dbReference>
<dbReference type="PIRSF" id="PIRSF002741">
    <property type="entry name" value="MppA"/>
    <property type="match status" value="1"/>
</dbReference>
<keyword evidence="8" id="KW-1185">Reference proteome</keyword>
<dbReference type="GO" id="GO:0015833">
    <property type="term" value="P:peptide transport"/>
    <property type="evidence" value="ECO:0007669"/>
    <property type="project" value="TreeGrafter"/>
</dbReference>
<dbReference type="AlphaFoldDB" id="A0A556AIS7"/>
<feature type="signal peptide" evidence="5">
    <location>
        <begin position="1"/>
        <end position="29"/>
    </location>
</feature>
<dbReference type="GO" id="GO:0030288">
    <property type="term" value="C:outer membrane-bounded periplasmic space"/>
    <property type="evidence" value="ECO:0007669"/>
    <property type="project" value="UniProtKB-ARBA"/>
</dbReference>
<dbReference type="PANTHER" id="PTHR30290:SF10">
    <property type="entry name" value="PERIPLASMIC OLIGOPEPTIDE-BINDING PROTEIN-RELATED"/>
    <property type="match status" value="1"/>
</dbReference>
<evidence type="ECO:0000256" key="4">
    <source>
        <dbReference type="ARBA" id="ARBA00022729"/>
    </source>
</evidence>
<evidence type="ECO:0000259" key="6">
    <source>
        <dbReference type="Pfam" id="PF00496"/>
    </source>
</evidence>
<evidence type="ECO:0000256" key="2">
    <source>
        <dbReference type="ARBA" id="ARBA00005695"/>
    </source>
</evidence>
<evidence type="ECO:0000313" key="7">
    <source>
        <dbReference type="EMBL" id="TSH92793.1"/>
    </source>
</evidence>
<dbReference type="EMBL" id="VLTJ01000029">
    <property type="protein sequence ID" value="TSH92793.1"/>
    <property type="molecule type" value="Genomic_DNA"/>
</dbReference>
<dbReference type="PANTHER" id="PTHR30290">
    <property type="entry name" value="PERIPLASMIC BINDING COMPONENT OF ABC TRANSPORTER"/>
    <property type="match status" value="1"/>
</dbReference>
<dbReference type="Gene3D" id="3.40.190.10">
    <property type="entry name" value="Periplasmic binding protein-like II"/>
    <property type="match status" value="1"/>
</dbReference>
<name>A0A556AIS7_9BURK</name>
<reference evidence="7 8" key="1">
    <citation type="submission" date="2019-07" db="EMBL/GenBank/DDBJ databases">
        <title>Qingshengfaniella alkalisoli gen. nov., sp. nov., isolated from saline soil.</title>
        <authorList>
            <person name="Xu L."/>
            <person name="Huang X.-X."/>
            <person name="Sun J.-Q."/>
        </authorList>
    </citation>
    <scope>NUCLEOTIDE SEQUENCE [LARGE SCALE GENOMIC DNA]</scope>
    <source>
        <strain evidence="7 8">DSM 27279</strain>
    </source>
</reference>
<comment type="similarity">
    <text evidence="2">Belongs to the bacterial solute-binding protein 5 family.</text>
</comment>
<gene>
    <name evidence="7" type="ORF">FOZ76_15430</name>
</gene>
<dbReference type="SUPFAM" id="SSF53850">
    <property type="entry name" value="Periplasmic binding protein-like II"/>
    <property type="match status" value="1"/>
</dbReference>
<feature type="domain" description="Solute-binding protein family 5" evidence="6">
    <location>
        <begin position="86"/>
        <end position="429"/>
    </location>
</feature>
<dbReference type="RefSeq" id="WP_143949159.1">
    <property type="nucleotide sequence ID" value="NZ_BAABMB010000001.1"/>
</dbReference>
<dbReference type="OrthoDB" id="9801799at2"/>
<evidence type="ECO:0000313" key="8">
    <source>
        <dbReference type="Proteomes" id="UP000318405"/>
    </source>
</evidence>
<comment type="caution">
    <text evidence="7">The sequence shown here is derived from an EMBL/GenBank/DDBJ whole genome shotgun (WGS) entry which is preliminary data.</text>
</comment>
<accession>A0A556AIS7</accession>
<dbReference type="GO" id="GO:1904680">
    <property type="term" value="F:peptide transmembrane transporter activity"/>
    <property type="evidence" value="ECO:0007669"/>
    <property type="project" value="TreeGrafter"/>
</dbReference>
<dbReference type="InterPro" id="IPR000914">
    <property type="entry name" value="SBP_5_dom"/>
</dbReference>
<sequence>MIESRALKYLGEAMTAVMLAACIMTTAHAQEVKPLIRAVASDPNSLDPADTRGEVDQDLVLNLYDHLVEPIFKEQPDGSLVGDAMEVEPNLAESWEVDGPTITFKLRKDVKFYPTGNPMTADDVIYSFTRLLEIPANGKNQAGVAGLYTVDQMKKIDDHTVQITFMDGPQGKPAEIAVRLTSMKFLQFGVVDSVEVKKHATDKDPWAREWLQKNVASTGPYYIAERTPNQQIVLKSVPDRVWGPKPGFDNIVLRVTGKSDVVSLIRGGVVDYAAEGLSGRQYTAIEQAGFPVIHGPTPTILRVSMAYDTPPFDDKLVRQAMLHAIPVQQIIDVALGRRGSPSPCMYNADDPTCNNSYARYAYDPDKAKALLEQSGKKDISFDFWYSNALPYNDDIAILIKNSLSKIGVTANLKPTPQVQLLTAVRARTYGEGSTMTGMYLHQATFWLADPVTVTNCCMVGFSDAGGAGNWSRYGDPEVDSLHYTYRNSTDTAARTRAYHEIQDKLAEAATNQVPLIVLGRTIATSNRIKGVTFTQEPYARYTYIRPKE</sequence>
<dbReference type="Pfam" id="PF00496">
    <property type="entry name" value="SBP_bac_5"/>
    <property type="match status" value="1"/>
</dbReference>